<accession>A0A8H7QM07</accession>
<protein>
    <recommendedName>
        <fullName evidence="1">DNA/RNA-binding protein Kin17 WH-like domain-containing protein</fullName>
    </recommendedName>
</protein>
<dbReference type="Gene3D" id="1.10.10.2030">
    <property type="entry name" value="DNA/RNA-binding protein Kin17, conserved domain"/>
    <property type="match status" value="1"/>
</dbReference>
<dbReference type="InterPro" id="IPR037321">
    <property type="entry name" value="KIN17-like"/>
</dbReference>
<gene>
    <name evidence="2" type="ORF">INT47_011768</name>
</gene>
<proteinExistence type="predicted"/>
<dbReference type="GO" id="GO:0006260">
    <property type="term" value="P:DNA replication"/>
    <property type="evidence" value="ECO:0007669"/>
    <property type="project" value="TreeGrafter"/>
</dbReference>
<dbReference type="OrthoDB" id="10266249at2759"/>
<organism evidence="2 3">
    <name type="scientific">Mucor saturninus</name>
    <dbReference type="NCBI Taxonomy" id="64648"/>
    <lineage>
        <taxon>Eukaryota</taxon>
        <taxon>Fungi</taxon>
        <taxon>Fungi incertae sedis</taxon>
        <taxon>Mucoromycota</taxon>
        <taxon>Mucoromycotina</taxon>
        <taxon>Mucoromycetes</taxon>
        <taxon>Mucorales</taxon>
        <taxon>Mucorineae</taxon>
        <taxon>Mucoraceae</taxon>
        <taxon>Mucor</taxon>
    </lineage>
</organism>
<reference evidence="2" key="1">
    <citation type="submission" date="2020-12" db="EMBL/GenBank/DDBJ databases">
        <title>Metabolic potential, ecology and presence of endohyphal bacteria is reflected in genomic diversity of Mucoromycotina.</title>
        <authorList>
            <person name="Muszewska A."/>
            <person name="Okrasinska A."/>
            <person name="Steczkiewicz K."/>
            <person name="Drgas O."/>
            <person name="Orlowska M."/>
            <person name="Perlinska-Lenart U."/>
            <person name="Aleksandrzak-Piekarczyk T."/>
            <person name="Szatraj K."/>
            <person name="Zielenkiewicz U."/>
            <person name="Pilsyk S."/>
            <person name="Malc E."/>
            <person name="Mieczkowski P."/>
            <person name="Kruszewska J.S."/>
            <person name="Biernat P."/>
            <person name="Pawlowska J."/>
        </authorList>
    </citation>
    <scope>NUCLEOTIDE SEQUENCE</scope>
    <source>
        <strain evidence="2">WA0000017839</strain>
    </source>
</reference>
<name>A0A8H7QM07_9FUNG</name>
<feature type="domain" description="DNA/RNA-binding protein Kin17 WH-like" evidence="1">
    <location>
        <begin position="48"/>
        <end position="136"/>
    </location>
</feature>
<sequence length="190" mass="22275">MTTLAHVGTGADFIFLSSLKVLKGHSSERQGRDENGCNCHIISASYQCQMLLVAANPGRYFYNFSDEFKKEIRNLLSRRHGTKRVFASKIYQEYIAHKEHIHKNATRWNSLKEQEQQPTKLVRDDEQPIKLNSTMKHITATAESPKFYEWQDDVGWHEEMIKVINFSKEIYPFDFHSLHPQVRRHDGHET</sequence>
<comment type="caution">
    <text evidence="2">The sequence shown here is derived from an EMBL/GenBank/DDBJ whole genome shotgun (WGS) entry which is preliminary data.</text>
</comment>
<evidence type="ECO:0000313" key="3">
    <source>
        <dbReference type="Proteomes" id="UP000603453"/>
    </source>
</evidence>
<dbReference type="Pfam" id="PF10357">
    <property type="entry name" value="WH_KIN17"/>
    <property type="match status" value="1"/>
</dbReference>
<dbReference type="SMART" id="SM01253">
    <property type="entry name" value="Kin17_mid"/>
    <property type="match status" value="1"/>
</dbReference>
<dbReference type="Proteomes" id="UP000603453">
    <property type="component" value="Unassembled WGS sequence"/>
</dbReference>
<dbReference type="InterPro" id="IPR038254">
    <property type="entry name" value="KIN17_WH-like_sf"/>
</dbReference>
<keyword evidence="3" id="KW-1185">Reference proteome</keyword>
<dbReference type="AlphaFoldDB" id="A0A8H7QM07"/>
<dbReference type="EMBL" id="JAEPRD010000206">
    <property type="protein sequence ID" value="KAG2194100.1"/>
    <property type="molecule type" value="Genomic_DNA"/>
</dbReference>
<dbReference type="PANTHER" id="PTHR12805">
    <property type="entry name" value="KIN17 KIN, ANTIGENIC DETERMINANT OF RECA PROTEIN HOMOLOG"/>
    <property type="match status" value="1"/>
</dbReference>
<evidence type="ECO:0000313" key="2">
    <source>
        <dbReference type="EMBL" id="KAG2194100.1"/>
    </source>
</evidence>
<dbReference type="InterPro" id="IPR019447">
    <property type="entry name" value="DNA/RNA-bd_Kin17_WH-like_dom"/>
</dbReference>
<dbReference type="GO" id="GO:0003690">
    <property type="term" value="F:double-stranded DNA binding"/>
    <property type="evidence" value="ECO:0007669"/>
    <property type="project" value="TreeGrafter"/>
</dbReference>
<dbReference type="PANTHER" id="PTHR12805:SF0">
    <property type="entry name" value="DNA_RNA-BINDING PROTEIN KIN17"/>
    <property type="match status" value="1"/>
</dbReference>
<dbReference type="GO" id="GO:0006974">
    <property type="term" value="P:DNA damage response"/>
    <property type="evidence" value="ECO:0007669"/>
    <property type="project" value="TreeGrafter"/>
</dbReference>
<dbReference type="GO" id="GO:0005634">
    <property type="term" value="C:nucleus"/>
    <property type="evidence" value="ECO:0007669"/>
    <property type="project" value="TreeGrafter"/>
</dbReference>
<evidence type="ECO:0000259" key="1">
    <source>
        <dbReference type="SMART" id="SM01253"/>
    </source>
</evidence>